<dbReference type="AlphaFoldDB" id="A0A0C4E0T1"/>
<evidence type="ECO:0000256" key="1">
    <source>
        <dbReference type="ARBA" id="ARBA00022737"/>
    </source>
</evidence>
<evidence type="ECO:0000313" key="5">
    <source>
        <dbReference type="Proteomes" id="UP000011715"/>
    </source>
</evidence>
<dbReference type="Proteomes" id="UP000011715">
    <property type="component" value="Unassembled WGS sequence"/>
</dbReference>
<dbReference type="OrthoDB" id="4896910at2759"/>
<dbReference type="VEuPathDB" id="FungiDB:MAPG_05965"/>
<dbReference type="EMBL" id="ADBL01001427">
    <property type="status" value="NOT_ANNOTATED_CDS"/>
    <property type="molecule type" value="Genomic_DNA"/>
</dbReference>
<feature type="domain" description="Nephrocystin 3-like N-terminal" evidence="2">
    <location>
        <begin position="28"/>
        <end position="123"/>
    </location>
</feature>
<reference evidence="5" key="2">
    <citation type="submission" date="2010-05" db="EMBL/GenBank/DDBJ databases">
        <title>The genome sequence of Magnaporthe poae strain ATCC 64411.</title>
        <authorList>
            <person name="Ma L.-J."/>
            <person name="Dead R."/>
            <person name="Young S."/>
            <person name="Zeng Q."/>
            <person name="Koehrsen M."/>
            <person name="Alvarado L."/>
            <person name="Berlin A."/>
            <person name="Chapman S.B."/>
            <person name="Chen Z."/>
            <person name="Freedman E."/>
            <person name="Gellesch M."/>
            <person name="Goldberg J."/>
            <person name="Griggs A."/>
            <person name="Gujja S."/>
            <person name="Heilman E.R."/>
            <person name="Heiman D."/>
            <person name="Hepburn T."/>
            <person name="Howarth C."/>
            <person name="Jen D."/>
            <person name="Larson L."/>
            <person name="Mehta T."/>
            <person name="Neiman D."/>
            <person name="Pearson M."/>
            <person name="Roberts A."/>
            <person name="Saif S."/>
            <person name="Shea T."/>
            <person name="Shenoy N."/>
            <person name="Sisk P."/>
            <person name="Stolte C."/>
            <person name="Sykes S."/>
            <person name="Walk T."/>
            <person name="White J."/>
            <person name="Yandava C."/>
            <person name="Haas B."/>
            <person name="Nusbaum C."/>
            <person name="Birren B."/>
        </authorList>
    </citation>
    <scope>NUCLEOTIDE SEQUENCE [LARGE SCALE GENOMIC DNA]</scope>
    <source>
        <strain evidence="5">ATCC 64411 / 73-15</strain>
    </source>
</reference>
<name>A0A0C4E0T1_MAGP6</name>
<proteinExistence type="predicted"/>
<reference evidence="4" key="4">
    <citation type="journal article" date="2015" name="G3 (Bethesda)">
        <title>Genome sequences of three phytopathogenic species of the Magnaporthaceae family of fungi.</title>
        <authorList>
            <person name="Okagaki L.H."/>
            <person name="Nunes C.C."/>
            <person name="Sailsbery J."/>
            <person name="Clay B."/>
            <person name="Brown D."/>
            <person name="John T."/>
            <person name="Oh Y."/>
            <person name="Young N."/>
            <person name="Fitzgerald M."/>
            <person name="Haas B.J."/>
            <person name="Zeng Q."/>
            <person name="Young S."/>
            <person name="Adiconis X."/>
            <person name="Fan L."/>
            <person name="Levin J.Z."/>
            <person name="Mitchell T.K."/>
            <person name="Okubara P.A."/>
            <person name="Farman M.L."/>
            <person name="Kohn L.M."/>
            <person name="Birren B."/>
            <person name="Ma L.-J."/>
            <person name="Dean R.A."/>
        </authorList>
    </citation>
    <scope>NUCLEOTIDE SEQUENCE</scope>
    <source>
        <strain evidence="4">ATCC 64411 / 73-15</strain>
    </source>
</reference>
<protein>
    <recommendedName>
        <fullName evidence="2">Nephrocystin 3-like N-terminal domain-containing protein</fullName>
    </recommendedName>
</protein>
<dbReference type="Pfam" id="PF24883">
    <property type="entry name" value="NPHP3_N"/>
    <property type="match status" value="1"/>
</dbReference>
<reference evidence="3" key="3">
    <citation type="submission" date="2011-03" db="EMBL/GenBank/DDBJ databases">
        <title>Annotation of Magnaporthe poae ATCC 64411.</title>
        <authorList>
            <person name="Ma L.-J."/>
            <person name="Dead R."/>
            <person name="Young S.K."/>
            <person name="Zeng Q."/>
            <person name="Gargeya S."/>
            <person name="Fitzgerald M."/>
            <person name="Haas B."/>
            <person name="Abouelleil A."/>
            <person name="Alvarado L."/>
            <person name="Arachchi H.M."/>
            <person name="Berlin A."/>
            <person name="Brown A."/>
            <person name="Chapman S.B."/>
            <person name="Chen Z."/>
            <person name="Dunbar C."/>
            <person name="Freedman E."/>
            <person name="Gearin G."/>
            <person name="Gellesch M."/>
            <person name="Goldberg J."/>
            <person name="Griggs A."/>
            <person name="Gujja S."/>
            <person name="Heiman D."/>
            <person name="Howarth C."/>
            <person name="Larson L."/>
            <person name="Lui A."/>
            <person name="MacDonald P.J.P."/>
            <person name="Mehta T."/>
            <person name="Montmayeur A."/>
            <person name="Murphy C."/>
            <person name="Neiman D."/>
            <person name="Pearson M."/>
            <person name="Priest M."/>
            <person name="Roberts A."/>
            <person name="Saif S."/>
            <person name="Shea T."/>
            <person name="Shenoy N."/>
            <person name="Sisk P."/>
            <person name="Stolte C."/>
            <person name="Sykes S."/>
            <person name="Yandava C."/>
            <person name="Wortman J."/>
            <person name="Nusbaum C."/>
            <person name="Birren B."/>
        </authorList>
    </citation>
    <scope>NUCLEOTIDE SEQUENCE</scope>
    <source>
        <strain evidence="3">ATCC 64411</strain>
    </source>
</reference>
<dbReference type="EMBL" id="GL876970">
    <property type="protein sequence ID" value="KLU86958.1"/>
    <property type="molecule type" value="Genomic_DNA"/>
</dbReference>
<keyword evidence="5" id="KW-1185">Reference proteome</keyword>
<accession>A0A0C4E0T1</accession>
<evidence type="ECO:0000313" key="4">
    <source>
        <dbReference type="EnsemblFungi" id="MAPG_05965T0"/>
    </source>
</evidence>
<reference evidence="4" key="5">
    <citation type="submission" date="2015-06" db="UniProtKB">
        <authorList>
            <consortium name="EnsemblFungi"/>
        </authorList>
    </citation>
    <scope>IDENTIFICATION</scope>
    <source>
        <strain evidence="4">ATCC 64411</strain>
    </source>
</reference>
<evidence type="ECO:0000259" key="2">
    <source>
        <dbReference type="Pfam" id="PF24883"/>
    </source>
</evidence>
<dbReference type="EnsemblFungi" id="MAPG_05965T0">
    <property type="protein sequence ID" value="MAPG_05965T0"/>
    <property type="gene ID" value="MAPG_05965"/>
</dbReference>
<evidence type="ECO:0000313" key="3">
    <source>
        <dbReference type="EMBL" id="KLU86958.1"/>
    </source>
</evidence>
<gene>
    <name evidence="3" type="ORF">MAPG_05965</name>
</gene>
<sequence length="137" mass="15132">MGQQPIPELDSDKHTILEFLYGWARKLQAHKDLFSWDGESRCRILWVGGTVGTEKTTLLQIAIQQLPRNNPEGATNVTYFFCNTPGGPLGNASPALKSLISGVLLAQPELRDRLLSGAGETKRRDFDGPRDFTVAHV</sequence>
<dbReference type="InterPro" id="IPR056884">
    <property type="entry name" value="NPHP3-like_N"/>
</dbReference>
<reference evidence="3" key="1">
    <citation type="submission" date="2010-05" db="EMBL/GenBank/DDBJ databases">
        <title>The Genome Sequence of Magnaporthe poae strain ATCC 64411.</title>
        <authorList>
            <consortium name="The Broad Institute Genome Sequencing Platform"/>
            <consortium name="Broad Institute Genome Sequencing Center for Infectious Disease"/>
            <person name="Ma L.-J."/>
            <person name="Dead R."/>
            <person name="Young S."/>
            <person name="Zeng Q."/>
            <person name="Koehrsen M."/>
            <person name="Alvarado L."/>
            <person name="Berlin A."/>
            <person name="Chapman S.B."/>
            <person name="Chen Z."/>
            <person name="Freedman E."/>
            <person name="Gellesch M."/>
            <person name="Goldberg J."/>
            <person name="Griggs A."/>
            <person name="Gujja S."/>
            <person name="Heilman E.R."/>
            <person name="Heiman D."/>
            <person name="Hepburn T."/>
            <person name="Howarth C."/>
            <person name="Jen D."/>
            <person name="Larson L."/>
            <person name="Mehta T."/>
            <person name="Neiman D."/>
            <person name="Pearson M."/>
            <person name="Roberts A."/>
            <person name="Saif S."/>
            <person name="Shea T."/>
            <person name="Shenoy N."/>
            <person name="Sisk P."/>
            <person name="Stolte C."/>
            <person name="Sykes S."/>
            <person name="Walk T."/>
            <person name="White J."/>
            <person name="Yandava C."/>
            <person name="Haas B."/>
            <person name="Nusbaum C."/>
            <person name="Birren B."/>
        </authorList>
    </citation>
    <scope>NUCLEOTIDE SEQUENCE</scope>
    <source>
        <strain evidence="3">ATCC 64411</strain>
    </source>
</reference>
<organism evidence="4 5">
    <name type="scientific">Magnaporthiopsis poae (strain ATCC 64411 / 73-15)</name>
    <name type="common">Kentucky bluegrass fungus</name>
    <name type="synonym">Magnaporthe poae</name>
    <dbReference type="NCBI Taxonomy" id="644358"/>
    <lineage>
        <taxon>Eukaryota</taxon>
        <taxon>Fungi</taxon>
        <taxon>Dikarya</taxon>
        <taxon>Ascomycota</taxon>
        <taxon>Pezizomycotina</taxon>
        <taxon>Sordariomycetes</taxon>
        <taxon>Sordariomycetidae</taxon>
        <taxon>Magnaporthales</taxon>
        <taxon>Magnaporthaceae</taxon>
        <taxon>Magnaporthiopsis</taxon>
    </lineage>
</organism>
<keyword evidence="1" id="KW-0677">Repeat</keyword>